<dbReference type="OrthoDB" id="10505631at2759"/>
<feature type="transmembrane region" description="Helical" evidence="1">
    <location>
        <begin position="131"/>
        <end position="155"/>
    </location>
</feature>
<name>A0A024VCF3_PLAFA</name>
<keyword evidence="1" id="KW-0812">Transmembrane</keyword>
<dbReference type="AlphaFoldDB" id="A0A024VCF3"/>
<accession>A0A024VCF3</accession>
<evidence type="ECO:0000313" key="4">
    <source>
        <dbReference type="Proteomes" id="UP000030690"/>
    </source>
</evidence>
<sequence length="161" mass="19155">MSCNYFKLSFISILLCILIITHKFSLEQISPNNTNTVDIINARHRRLLAESHETHICKTHSGENSLTYPIDNKSDKNDTEYYEESSDCTFSDEFLQKFFNQTEKIEWKNEKDSKSIFKKLHQKSHFKNLPIIAMTIYIIYFLYGTIFAIIFYVSYYKYIKN</sequence>
<organism evidence="3 4">
    <name type="scientific">Plasmodium falciparum Vietnam Oak-Knoll</name>
    <name type="common">FVO</name>
    <dbReference type="NCBI Taxonomy" id="1036723"/>
    <lineage>
        <taxon>Eukaryota</taxon>
        <taxon>Sar</taxon>
        <taxon>Alveolata</taxon>
        <taxon>Apicomplexa</taxon>
        <taxon>Aconoidasida</taxon>
        <taxon>Haemosporida</taxon>
        <taxon>Plasmodiidae</taxon>
        <taxon>Plasmodium</taxon>
        <taxon>Plasmodium (Laverania)</taxon>
    </lineage>
</organism>
<keyword evidence="1" id="KW-0472">Membrane</keyword>
<gene>
    <name evidence="3" type="ORF">PFFVO_00881</name>
</gene>
<evidence type="ECO:0000256" key="2">
    <source>
        <dbReference type="SAM" id="SignalP"/>
    </source>
</evidence>
<dbReference type="EMBL" id="KI925024">
    <property type="protein sequence ID" value="ETW20257.1"/>
    <property type="molecule type" value="Genomic_DNA"/>
</dbReference>
<dbReference type="Proteomes" id="UP000030690">
    <property type="component" value="Unassembled WGS sequence"/>
</dbReference>
<feature type="signal peptide" evidence="2">
    <location>
        <begin position="1"/>
        <end position="23"/>
    </location>
</feature>
<reference evidence="3 4" key="1">
    <citation type="submission" date="2013-02" db="EMBL/GenBank/DDBJ databases">
        <title>The Genome Annotation of Plasmodium falciparum Vietnam Oak-Knoll (FVO).</title>
        <authorList>
            <consortium name="The Broad Institute Genome Sequencing Platform"/>
            <consortium name="The Broad Institute Genome Sequencing Center for Infectious Disease"/>
            <person name="Neafsey D."/>
            <person name="Hoffman S."/>
            <person name="Volkman S."/>
            <person name="Rosenthal P."/>
            <person name="Walker B."/>
            <person name="Young S.K."/>
            <person name="Zeng Q."/>
            <person name="Gargeya S."/>
            <person name="Fitzgerald M."/>
            <person name="Haas B."/>
            <person name="Abouelleil A."/>
            <person name="Allen A.W."/>
            <person name="Alvarado L."/>
            <person name="Arachchi H.M."/>
            <person name="Berlin A.M."/>
            <person name="Chapman S.B."/>
            <person name="Gainer-Dewar J."/>
            <person name="Goldberg J."/>
            <person name="Griggs A."/>
            <person name="Gujja S."/>
            <person name="Hansen M."/>
            <person name="Howarth C."/>
            <person name="Imamovic A."/>
            <person name="Ireland A."/>
            <person name="Larimer J."/>
            <person name="McCowan C."/>
            <person name="Murphy C."/>
            <person name="Pearson M."/>
            <person name="Poon T.W."/>
            <person name="Priest M."/>
            <person name="Roberts A."/>
            <person name="Saif S."/>
            <person name="Shea T."/>
            <person name="Sisk P."/>
            <person name="Sykes S."/>
            <person name="Wortman J."/>
            <person name="Nusbaum C."/>
            <person name="Birren B."/>
        </authorList>
    </citation>
    <scope>NUCLEOTIDE SEQUENCE [LARGE SCALE GENOMIC DNA]</scope>
    <source>
        <strain evidence="4">Vietnam Oak-Knoll (FVO)</strain>
    </source>
</reference>
<feature type="chain" id="PRO_5001539002" evidence="2">
    <location>
        <begin position="24"/>
        <end position="161"/>
    </location>
</feature>
<evidence type="ECO:0000313" key="3">
    <source>
        <dbReference type="EMBL" id="ETW20257.1"/>
    </source>
</evidence>
<protein>
    <submittedName>
        <fullName evidence="3">Uncharacterized protein</fullName>
    </submittedName>
</protein>
<evidence type="ECO:0000256" key="1">
    <source>
        <dbReference type="SAM" id="Phobius"/>
    </source>
</evidence>
<proteinExistence type="predicted"/>
<reference evidence="3 4" key="2">
    <citation type="submission" date="2013-02" db="EMBL/GenBank/DDBJ databases">
        <title>The Genome Sequence of Plasmodium falciparum Vietnam Oak-Knoll (FVO).</title>
        <authorList>
            <consortium name="The Broad Institute Genome Sequencing Platform"/>
            <consortium name="The Broad Institute Genome Sequencing Center for Infectious Disease"/>
            <person name="Neafsey D."/>
            <person name="Cheeseman I."/>
            <person name="Volkman S."/>
            <person name="Adams J."/>
            <person name="Walker B."/>
            <person name="Young S.K."/>
            <person name="Zeng Q."/>
            <person name="Gargeya S."/>
            <person name="Fitzgerald M."/>
            <person name="Haas B."/>
            <person name="Abouelleil A."/>
            <person name="Alvarado L."/>
            <person name="Arachchi H.M."/>
            <person name="Berlin A.M."/>
            <person name="Chapman S.B."/>
            <person name="Dewar J."/>
            <person name="Goldberg J."/>
            <person name="Griggs A."/>
            <person name="Gujja S."/>
            <person name="Hansen M."/>
            <person name="Howarth C."/>
            <person name="Imamovic A."/>
            <person name="Larimer J."/>
            <person name="McCowan C."/>
            <person name="Murphy C."/>
            <person name="Neiman D."/>
            <person name="Pearson M."/>
            <person name="Priest M."/>
            <person name="Roberts A."/>
            <person name="Saif S."/>
            <person name="Shea T."/>
            <person name="Sisk P."/>
            <person name="Sykes S."/>
            <person name="Wortman J."/>
            <person name="Nusbaum C."/>
            <person name="Birren B."/>
        </authorList>
    </citation>
    <scope>NUCLEOTIDE SEQUENCE [LARGE SCALE GENOMIC DNA]</scope>
    <source>
        <strain evidence="4">Vietnam Oak-Knoll (FVO)</strain>
    </source>
</reference>
<keyword evidence="2" id="KW-0732">Signal</keyword>
<keyword evidence="1" id="KW-1133">Transmembrane helix</keyword>